<dbReference type="OrthoDB" id="1470350at2759"/>
<evidence type="ECO:0000256" key="5">
    <source>
        <dbReference type="PIRSR" id="PIRSR602401-1"/>
    </source>
</evidence>
<gene>
    <name evidence="7" type="ORF">DM01DRAFT_1304297</name>
</gene>
<dbReference type="GO" id="GO:0016705">
    <property type="term" value="F:oxidoreductase activity, acting on paired donors, with incorporation or reduction of molecular oxygen"/>
    <property type="evidence" value="ECO:0007669"/>
    <property type="project" value="InterPro"/>
</dbReference>
<organism evidence="7 8">
    <name type="scientific">Hesseltinella vesiculosa</name>
    <dbReference type="NCBI Taxonomy" id="101127"/>
    <lineage>
        <taxon>Eukaryota</taxon>
        <taxon>Fungi</taxon>
        <taxon>Fungi incertae sedis</taxon>
        <taxon>Mucoromycota</taxon>
        <taxon>Mucoromycotina</taxon>
        <taxon>Mucoromycetes</taxon>
        <taxon>Mucorales</taxon>
        <taxon>Cunninghamellaceae</taxon>
        <taxon>Hesseltinella</taxon>
    </lineage>
</organism>
<evidence type="ECO:0000256" key="3">
    <source>
        <dbReference type="ARBA" id="ARBA00022723"/>
    </source>
</evidence>
<dbReference type="InterPro" id="IPR036396">
    <property type="entry name" value="Cyt_P450_sf"/>
</dbReference>
<keyword evidence="6" id="KW-0560">Oxidoreductase</keyword>
<dbReference type="Pfam" id="PF00067">
    <property type="entry name" value="p450"/>
    <property type="match status" value="1"/>
</dbReference>
<keyword evidence="5 6" id="KW-0349">Heme</keyword>
<sequence>MRSTLFPKRGVTELEGTLGSRFIGSNNILYTNGSEWRRHRTLANPAFKKAMPVKLFGEVGAATFKILDKQYPTTTFTVDLLNLTERMTLDIIGRSGFGFDFKAIEDEHGEWKVIYDKVIADTTQLIYYLFPFMDTKLRWLIPGRVAGHKRMEKFLGMLGDVIDHKRAILLENKHLGVDESERDLLTLMLEGELRGDGTLSKDEMIHDLAIFFVAGHDTSANAMSAAIYWLARHPSIQEKVRQEVNSVLCPDGPEPMYDILPTLEDTKRFVYLNQVIKETLRIIGSVTELVSPRISQDDVTLAGVFIPKGTQVTVNMYELHHNPNVWKDPHTFNPDRFESGGEADQNAGLGLTWTPFSHGTRQCVGMNFSIKEQLVLLAMMVRRYHFSLPKDSIHHNDYIMNNTLLVRPIDLQMEMTKRF</sequence>
<evidence type="ECO:0000256" key="6">
    <source>
        <dbReference type="RuleBase" id="RU000461"/>
    </source>
</evidence>
<evidence type="ECO:0000313" key="7">
    <source>
        <dbReference type="EMBL" id="ORX55713.1"/>
    </source>
</evidence>
<name>A0A1X2GKD5_9FUNG</name>
<dbReference type="PROSITE" id="PS00086">
    <property type="entry name" value="CYTOCHROME_P450"/>
    <property type="match status" value="1"/>
</dbReference>
<evidence type="ECO:0000313" key="8">
    <source>
        <dbReference type="Proteomes" id="UP000242146"/>
    </source>
</evidence>
<dbReference type="InterPro" id="IPR002401">
    <property type="entry name" value="Cyt_P450_E_grp-I"/>
</dbReference>
<keyword evidence="8" id="KW-1185">Reference proteome</keyword>
<dbReference type="PRINTS" id="PR00385">
    <property type="entry name" value="P450"/>
</dbReference>
<dbReference type="InterPro" id="IPR050121">
    <property type="entry name" value="Cytochrome_P450_monoxygenase"/>
</dbReference>
<dbReference type="GO" id="GO:0004497">
    <property type="term" value="F:monooxygenase activity"/>
    <property type="evidence" value="ECO:0007669"/>
    <property type="project" value="UniProtKB-KW"/>
</dbReference>
<dbReference type="AlphaFoldDB" id="A0A1X2GKD5"/>
<evidence type="ECO:0000256" key="4">
    <source>
        <dbReference type="ARBA" id="ARBA00023004"/>
    </source>
</evidence>
<dbReference type="Gene3D" id="1.10.630.10">
    <property type="entry name" value="Cytochrome P450"/>
    <property type="match status" value="1"/>
</dbReference>
<accession>A0A1X2GKD5</accession>
<comment type="cofactor">
    <cofactor evidence="1 5">
        <name>heme</name>
        <dbReference type="ChEBI" id="CHEBI:30413"/>
    </cofactor>
</comment>
<dbReference type="PANTHER" id="PTHR24305">
    <property type="entry name" value="CYTOCHROME P450"/>
    <property type="match status" value="1"/>
</dbReference>
<keyword evidence="4 5" id="KW-0408">Iron</keyword>
<reference evidence="7 8" key="1">
    <citation type="submission" date="2016-07" db="EMBL/GenBank/DDBJ databases">
        <title>Pervasive Adenine N6-methylation of Active Genes in Fungi.</title>
        <authorList>
            <consortium name="DOE Joint Genome Institute"/>
            <person name="Mondo S.J."/>
            <person name="Dannebaum R.O."/>
            <person name="Kuo R.C."/>
            <person name="Labutti K."/>
            <person name="Haridas S."/>
            <person name="Kuo A."/>
            <person name="Salamov A."/>
            <person name="Ahrendt S.R."/>
            <person name="Lipzen A."/>
            <person name="Sullivan W."/>
            <person name="Andreopoulos W.B."/>
            <person name="Clum A."/>
            <person name="Lindquist E."/>
            <person name="Daum C."/>
            <person name="Ramamoorthy G.K."/>
            <person name="Gryganskyi A."/>
            <person name="Culley D."/>
            <person name="Magnuson J.K."/>
            <person name="James T.Y."/>
            <person name="O'Malley M.A."/>
            <person name="Stajich J.E."/>
            <person name="Spatafora J.W."/>
            <person name="Visel A."/>
            <person name="Grigoriev I.V."/>
        </authorList>
    </citation>
    <scope>NUCLEOTIDE SEQUENCE [LARGE SCALE GENOMIC DNA]</scope>
    <source>
        <strain evidence="7 8">NRRL 3301</strain>
    </source>
</reference>
<dbReference type="SUPFAM" id="SSF48264">
    <property type="entry name" value="Cytochrome P450"/>
    <property type="match status" value="1"/>
</dbReference>
<keyword evidence="3 5" id="KW-0479">Metal-binding</keyword>
<dbReference type="InterPro" id="IPR001128">
    <property type="entry name" value="Cyt_P450"/>
</dbReference>
<proteinExistence type="inferred from homology"/>
<dbReference type="InterPro" id="IPR017972">
    <property type="entry name" value="Cyt_P450_CS"/>
</dbReference>
<evidence type="ECO:0000256" key="2">
    <source>
        <dbReference type="ARBA" id="ARBA00010617"/>
    </source>
</evidence>
<evidence type="ECO:0000256" key="1">
    <source>
        <dbReference type="ARBA" id="ARBA00001971"/>
    </source>
</evidence>
<dbReference type="GO" id="GO:0020037">
    <property type="term" value="F:heme binding"/>
    <property type="evidence" value="ECO:0007669"/>
    <property type="project" value="InterPro"/>
</dbReference>
<feature type="binding site" description="axial binding residue" evidence="5">
    <location>
        <position position="363"/>
    </location>
    <ligand>
        <name>heme</name>
        <dbReference type="ChEBI" id="CHEBI:30413"/>
    </ligand>
    <ligandPart>
        <name>Fe</name>
        <dbReference type="ChEBI" id="CHEBI:18248"/>
    </ligandPart>
</feature>
<dbReference type="STRING" id="101127.A0A1X2GKD5"/>
<comment type="similarity">
    <text evidence="2 6">Belongs to the cytochrome P450 family.</text>
</comment>
<dbReference type="GO" id="GO:0005506">
    <property type="term" value="F:iron ion binding"/>
    <property type="evidence" value="ECO:0007669"/>
    <property type="project" value="InterPro"/>
</dbReference>
<dbReference type="Proteomes" id="UP000242146">
    <property type="component" value="Unassembled WGS sequence"/>
</dbReference>
<dbReference type="PRINTS" id="PR00463">
    <property type="entry name" value="EP450I"/>
</dbReference>
<protein>
    <submittedName>
        <fullName evidence="7">Cytochrome P-450 cyp509A1</fullName>
    </submittedName>
</protein>
<comment type="caution">
    <text evidence="7">The sequence shown here is derived from an EMBL/GenBank/DDBJ whole genome shotgun (WGS) entry which is preliminary data.</text>
</comment>
<dbReference type="EMBL" id="MCGT01000011">
    <property type="protein sequence ID" value="ORX55713.1"/>
    <property type="molecule type" value="Genomic_DNA"/>
</dbReference>
<keyword evidence="6" id="KW-0503">Monooxygenase</keyword>
<dbReference type="PANTHER" id="PTHR24305:SF166">
    <property type="entry name" value="CYTOCHROME P450 12A4, MITOCHONDRIAL-RELATED"/>
    <property type="match status" value="1"/>
</dbReference>